<evidence type="ECO:0000313" key="2">
    <source>
        <dbReference type="Proteomes" id="UP000679179"/>
    </source>
</evidence>
<evidence type="ECO:0000313" key="1">
    <source>
        <dbReference type="EMBL" id="GIM30097.1"/>
    </source>
</evidence>
<organism evidence="1 2">
    <name type="scientific">Clostridium polyendosporum</name>
    <dbReference type="NCBI Taxonomy" id="69208"/>
    <lineage>
        <taxon>Bacteria</taxon>
        <taxon>Bacillati</taxon>
        <taxon>Bacillota</taxon>
        <taxon>Clostridia</taxon>
        <taxon>Eubacteriales</taxon>
        <taxon>Clostridiaceae</taxon>
        <taxon>Clostridium</taxon>
    </lineage>
</organism>
<proteinExistence type="predicted"/>
<comment type="caution">
    <text evidence="1">The sequence shown here is derived from an EMBL/GenBank/DDBJ whole genome shotgun (WGS) entry which is preliminary data.</text>
</comment>
<dbReference type="EMBL" id="BOPZ01000027">
    <property type="protein sequence ID" value="GIM30097.1"/>
    <property type="molecule type" value="Genomic_DNA"/>
</dbReference>
<sequence>MDFISTGNAQVKSYKCCVLFDRSDGAIQHIHSVVTMEGADETPEHIMEQRTLQLGKELGVDVTQMELLHVDPNSMQPNKQYAVDLSKRCLVAVGQPFDEAKEQNS</sequence>
<reference evidence="1" key="1">
    <citation type="submission" date="2021-03" db="EMBL/GenBank/DDBJ databases">
        <title>Taxonomic study of Clostridium polyendosporum from meadow-gley soil under rice.</title>
        <authorList>
            <person name="Kobayashi H."/>
            <person name="Tanizawa Y."/>
            <person name="Yagura M."/>
        </authorList>
    </citation>
    <scope>NUCLEOTIDE SEQUENCE</scope>
    <source>
        <strain evidence="1">JCM 30710</strain>
    </source>
</reference>
<protein>
    <submittedName>
        <fullName evidence="1">Uncharacterized protein</fullName>
    </submittedName>
</protein>
<dbReference type="Proteomes" id="UP000679179">
    <property type="component" value="Unassembled WGS sequence"/>
</dbReference>
<accession>A0A919S1J9</accession>
<gene>
    <name evidence="1" type="ORF">CPJCM30710_27630</name>
</gene>
<dbReference type="RefSeq" id="WP_212904778.1">
    <property type="nucleotide sequence ID" value="NZ_BOPZ01000027.1"/>
</dbReference>
<keyword evidence="2" id="KW-1185">Reference proteome</keyword>
<dbReference type="AlphaFoldDB" id="A0A919S1J9"/>
<name>A0A919S1J9_9CLOT</name>